<sequence>MEPLAALGACSSILQIIDFSCKILSKGNQLRNSFSGATTENVQFEQVGVHLKNLVLRLRQNPVTQSQSHGGAQAQGLDGMITLCIQTTDELIEALEKLKVQGKRTRWKSFRQAVKSVWRKEKIDDTVSRLQMIRDEIEFGVIIDLNASTAASQSQMRAIEDMSSGLERLVIDQHQQTQDRIIDELRQYSTQSYTRGGVSPIYLPHQPPEEEKKTDILVMLKFVAIDDRHGAIADAHRRTFEWVWSDQSPTGQPWSSFWRWLTVEQGIFWISGKAGSGKSTLMKYVYHDERTEQGLGYWANQTKVVKAGFFFWNSGSAMQKSLMGLLQSILYEILQQRPDLKDTVFPERIQTEVSERFKSRSSDVETVWTVADLKAAFDRLLRIPVLRICLFIDGLDEYEGSHQEISELFKGIMTSPSVKACLSSRPLVVFDHAFSTGPRLRLQDLTYGDISLYVREKLQNRNEVNRLSLSEPSEFRHLVEDIIEKAAGVFLWVTLAVRSLLEGLTNYDRLSDLRLRLKEIPDDLSHLYWHMLQGIKP</sequence>
<dbReference type="Proteomes" id="UP000799779">
    <property type="component" value="Unassembled WGS sequence"/>
</dbReference>
<dbReference type="InterPro" id="IPR027417">
    <property type="entry name" value="P-loop_NTPase"/>
</dbReference>
<evidence type="ECO:0000256" key="1">
    <source>
        <dbReference type="ARBA" id="ARBA00022737"/>
    </source>
</evidence>
<reference evidence="3" key="1">
    <citation type="journal article" date="2020" name="Stud. Mycol.">
        <title>101 Dothideomycetes genomes: a test case for predicting lifestyles and emergence of pathogens.</title>
        <authorList>
            <person name="Haridas S."/>
            <person name="Albert R."/>
            <person name="Binder M."/>
            <person name="Bloem J."/>
            <person name="Labutti K."/>
            <person name="Salamov A."/>
            <person name="Andreopoulos B."/>
            <person name="Baker S."/>
            <person name="Barry K."/>
            <person name="Bills G."/>
            <person name="Bluhm B."/>
            <person name="Cannon C."/>
            <person name="Castanera R."/>
            <person name="Culley D."/>
            <person name="Daum C."/>
            <person name="Ezra D."/>
            <person name="Gonzalez J."/>
            <person name="Henrissat B."/>
            <person name="Kuo A."/>
            <person name="Liang C."/>
            <person name="Lipzen A."/>
            <person name="Lutzoni F."/>
            <person name="Magnuson J."/>
            <person name="Mondo S."/>
            <person name="Nolan M."/>
            <person name="Ohm R."/>
            <person name="Pangilinan J."/>
            <person name="Park H.-J."/>
            <person name="Ramirez L."/>
            <person name="Alfaro M."/>
            <person name="Sun H."/>
            <person name="Tritt A."/>
            <person name="Yoshinaga Y."/>
            <person name="Zwiers L.-H."/>
            <person name="Turgeon B."/>
            <person name="Goodwin S."/>
            <person name="Spatafora J."/>
            <person name="Crous P."/>
            <person name="Grigoriev I."/>
        </authorList>
    </citation>
    <scope>NUCLEOTIDE SEQUENCE</scope>
    <source>
        <strain evidence="3">CBS 123094</strain>
    </source>
</reference>
<dbReference type="Gene3D" id="3.40.50.300">
    <property type="entry name" value="P-loop containing nucleotide triphosphate hydrolases"/>
    <property type="match status" value="1"/>
</dbReference>
<dbReference type="EMBL" id="ML977564">
    <property type="protein sequence ID" value="KAF2005271.1"/>
    <property type="molecule type" value="Genomic_DNA"/>
</dbReference>
<dbReference type="PANTHER" id="PTHR10039">
    <property type="entry name" value="AMELOGENIN"/>
    <property type="match status" value="1"/>
</dbReference>
<dbReference type="AlphaFoldDB" id="A0A6A5WYM1"/>
<accession>A0A6A5WYM1</accession>
<dbReference type="PANTHER" id="PTHR10039:SF5">
    <property type="entry name" value="NACHT DOMAIN-CONTAINING PROTEIN"/>
    <property type="match status" value="1"/>
</dbReference>
<keyword evidence="4" id="KW-1185">Reference proteome</keyword>
<evidence type="ECO:0000259" key="2">
    <source>
        <dbReference type="Pfam" id="PF24883"/>
    </source>
</evidence>
<dbReference type="Pfam" id="PF24883">
    <property type="entry name" value="NPHP3_N"/>
    <property type="match status" value="1"/>
</dbReference>
<name>A0A6A5WYM1_9PLEO</name>
<proteinExistence type="predicted"/>
<evidence type="ECO:0000313" key="4">
    <source>
        <dbReference type="Proteomes" id="UP000799779"/>
    </source>
</evidence>
<feature type="non-terminal residue" evidence="3">
    <location>
        <position position="537"/>
    </location>
</feature>
<organism evidence="3 4">
    <name type="scientific">Amniculicola lignicola CBS 123094</name>
    <dbReference type="NCBI Taxonomy" id="1392246"/>
    <lineage>
        <taxon>Eukaryota</taxon>
        <taxon>Fungi</taxon>
        <taxon>Dikarya</taxon>
        <taxon>Ascomycota</taxon>
        <taxon>Pezizomycotina</taxon>
        <taxon>Dothideomycetes</taxon>
        <taxon>Pleosporomycetidae</taxon>
        <taxon>Pleosporales</taxon>
        <taxon>Amniculicolaceae</taxon>
        <taxon>Amniculicola</taxon>
    </lineage>
</organism>
<evidence type="ECO:0000313" key="3">
    <source>
        <dbReference type="EMBL" id="KAF2005271.1"/>
    </source>
</evidence>
<keyword evidence="1" id="KW-0677">Repeat</keyword>
<gene>
    <name evidence="3" type="ORF">P154DRAFT_377624</name>
</gene>
<dbReference type="InterPro" id="IPR056884">
    <property type="entry name" value="NPHP3-like_N"/>
</dbReference>
<feature type="domain" description="Nephrocystin 3-like N-terminal" evidence="2">
    <location>
        <begin position="255"/>
        <end position="425"/>
    </location>
</feature>
<dbReference type="SUPFAM" id="SSF52540">
    <property type="entry name" value="P-loop containing nucleoside triphosphate hydrolases"/>
    <property type="match status" value="1"/>
</dbReference>
<dbReference type="OrthoDB" id="443402at2759"/>
<protein>
    <recommendedName>
        <fullName evidence="2">Nephrocystin 3-like N-terminal domain-containing protein</fullName>
    </recommendedName>
</protein>